<dbReference type="AlphaFoldDB" id="A0A2N0D3V6"/>
<dbReference type="GO" id="GO:0008641">
    <property type="term" value="F:ubiquitin-like modifier activating enzyme activity"/>
    <property type="evidence" value="ECO:0007669"/>
    <property type="project" value="InterPro"/>
</dbReference>
<dbReference type="EMBL" id="PIQN01000021">
    <property type="protein sequence ID" value="PKA40790.1"/>
    <property type="molecule type" value="Genomic_DNA"/>
</dbReference>
<dbReference type="Gene3D" id="3.40.50.720">
    <property type="entry name" value="NAD(P)-binding Rossmann-like Domain"/>
    <property type="match status" value="1"/>
</dbReference>
<dbReference type="Proteomes" id="UP000232164">
    <property type="component" value="Unassembled WGS sequence"/>
</dbReference>
<evidence type="ECO:0000313" key="1">
    <source>
        <dbReference type="EMBL" id="PKA40790.1"/>
    </source>
</evidence>
<evidence type="ECO:0008006" key="3">
    <source>
        <dbReference type="Google" id="ProtNLM"/>
    </source>
</evidence>
<comment type="caution">
    <text evidence="1">The sequence shown here is derived from an EMBL/GenBank/DDBJ whole genome shotgun (WGS) entry which is preliminary data.</text>
</comment>
<dbReference type="STRING" id="1041146.GCA_000427985_02432"/>
<dbReference type="InterPro" id="IPR022291">
    <property type="entry name" value="Bacteriocin_synth_cyclodeHase"/>
</dbReference>
<reference evidence="1 2" key="1">
    <citation type="submission" date="2017-11" db="EMBL/GenBank/DDBJ databases">
        <authorList>
            <person name="Han C.G."/>
        </authorList>
    </citation>
    <scope>NUCLEOTIDE SEQUENCE [LARGE SCALE GENOMIC DNA]</scope>
    <source>
        <strain evidence="1 2">HCNT1</strain>
    </source>
</reference>
<reference evidence="1 2" key="2">
    <citation type="submission" date="2017-12" db="EMBL/GenBank/DDBJ databases">
        <title>Genome sequence of Rhizobium sullae HCNT1 isolated from Sulla coronaria nodules and featuring peculiar denitrification phenotypes.</title>
        <authorList>
            <person name="De Diego-Diaz B."/>
            <person name="Treu L."/>
            <person name="Campanaro S."/>
            <person name="Da Silva Duarte V."/>
            <person name="Basaglia M."/>
            <person name="Favaro L."/>
            <person name="Casella S."/>
            <person name="Squartini A."/>
        </authorList>
    </citation>
    <scope>NUCLEOTIDE SEQUENCE [LARGE SCALE GENOMIC DNA]</scope>
    <source>
        <strain evidence="1 2">HCNT1</strain>
    </source>
</reference>
<proteinExistence type="predicted"/>
<sequence>MNSRTSRSRTISLRPAPTATLDHPAVAVAVTVMVAPAVAEAEAISVVRRQENLSPGRTPAQSVGVAMSYRLDEAVQIYRGRHQREFLVISPGRTLRLPAVNPVIGDLVDGLLSDALSAEILKRVADDAEASALIDEFVKTGILIDVDSFSSRCHKPTDAVAKVSVVSNVSAGALIDRLNAHGFELSNEEDADYGVIIADPYDYDFLQNWNRFAITRGKPVLFACTSSSHLEIGPVLFPGQTSCFECLEQRTEAAYRDATLHRRHWIAAKGSGITSPSLALFEALIVAVISRLVQGERVNVLLNEQLSIDVRTFDFRSSPVRRLPRCEACGTLDPIARLRR</sequence>
<organism evidence="1 2">
    <name type="scientific">Rhizobium sullae</name>
    <name type="common">Rhizobium hedysari</name>
    <dbReference type="NCBI Taxonomy" id="50338"/>
    <lineage>
        <taxon>Bacteria</taxon>
        <taxon>Pseudomonadati</taxon>
        <taxon>Pseudomonadota</taxon>
        <taxon>Alphaproteobacteria</taxon>
        <taxon>Hyphomicrobiales</taxon>
        <taxon>Rhizobiaceae</taxon>
        <taxon>Rhizobium/Agrobacterium group</taxon>
        <taxon>Rhizobium</taxon>
    </lineage>
</organism>
<dbReference type="InterPro" id="IPR035985">
    <property type="entry name" value="Ubiquitin-activating_enz"/>
</dbReference>
<protein>
    <recommendedName>
        <fullName evidence="3">Bacteriocin biosynthesis cyclodehydratase domain-containing protein</fullName>
    </recommendedName>
</protein>
<name>A0A2N0D3V6_RHISU</name>
<evidence type="ECO:0000313" key="2">
    <source>
        <dbReference type="Proteomes" id="UP000232164"/>
    </source>
</evidence>
<gene>
    <name evidence="1" type="ORF">CWR43_26100</name>
</gene>
<dbReference type="NCBIfam" id="TIGR03882">
    <property type="entry name" value="cyclo_dehyd_2"/>
    <property type="match status" value="1"/>
</dbReference>
<accession>A0A2N0D3V6</accession>
<dbReference type="SUPFAM" id="SSF69572">
    <property type="entry name" value="Activating enzymes of the ubiquitin-like proteins"/>
    <property type="match status" value="1"/>
</dbReference>